<evidence type="ECO:0000256" key="5">
    <source>
        <dbReference type="ARBA" id="ARBA00022692"/>
    </source>
</evidence>
<evidence type="ECO:0000256" key="3">
    <source>
        <dbReference type="ARBA" id="ARBA00022475"/>
    </source>
</evidence>
<dbReference type="InterPro" id="IPR044878">
    <property type="entry name" value="UbiA_sf"/>
</dbReference>
<dbReference type="PANTHER" id="PTHR13929:SF0">
    <property type="entry name" value="UBIA PRENYLTRANSFERASE DOMAIN-CONTAINING PROTEIN 1"/>
    <property type="match status" value="1"/>
</dbReference>
<dbReference type="CDD" id="cd13962">
    <property type="entry name" value="PT_UbiA_UBIAD1"/>
    <property type="match status" value="1"/>
</dbReference>
<sequence length="323" mass="35827">MKHWVEAARVRTLPLSVSGIIVGSFYAMSQSIFNWKIVISALSTTLLLQILSNFANDYGDGIKGTDNDERVGPKRAIQSGVISPQAMKKAIMITSVLTLCSAVSLIYVAFRDTNITYSLFYLVLGILAIFSAIRYTVGDTAYGYRGYGDVFVFIFFGLVSTIGVSFMVLKTIDPLLILPATAIGFLSTGVLNLNNMRDEASDRKSNKNTIVVKIGGAKAKVYHYFLLVSAMVLTLVFAICFDLYKDANPGEFNPDIYVFLLAYIPIIRHLVTVAKNKDPKKLDPELKKLALGTFAMSVLLALSMIYFFTDILLQIYLYFTQQN</sequence>
<evidence type="ECO:0000256" key="1">
    <source>
        <dbReference type="ARBA" id="ARBA00004141"/>
    </source>
</evidence>
<dbReference type="NCBIfam" id="TIGR00751">
    <property type="entry name" value="menA"/>
    <property type="match status" value="1"/>
</dbReference>
<dbReference type="GO" id="GO:0042371">
    <property type="term" value="P:vitamin K biosynthetic process"/>
    <property type="evidence" value="ECO:0007669"/>
    <property type="project" value="TreeGrafter"/>
</dbReference>
<keyword evidence="2 8" id="KW-0474">Menaquinone biosynthesis</keyword>
<dbReference type="Pfam" id="PF01040">
    <property type="entry name" value="UbiA"/>
    <property type="match status" value="1"/>
</dbReference>
<feature type="transmembrane region" description="Helical" evidence="8">
    <location>
        <begin position="35"/>
        <end position="55"/>
    </location>
</feature>
<keyword evidence="3 8" id="KW-1003">Cell membrane</keyword>
<feature type="transmembrane region" description="Helical" evidence="8">
    <location>
        <begin position="175"/>
        <end position="194"/>
    </location>
</feature>
<evidence type="ECO:0000256" key="7">
    <source>
        <dbReference type="ARBA" id="ARBA00023136"/>
    </source>
</evidence>
<evidence type="ECO:0000256" key="8">
    <source>
        <dbReference type="HAMAP-Rule" id="MF_01937"/>
    </source>
</evidence>
<feature type="transmembrane region" description="Helical" evidence="8">
    <location>
        <begin position="294"/>
        <end position="319"/>
    </location>
</feature>
<feature type="transmembrane region" description="Helical" evidence="8">
    <location>
        <begin position="149"/>
        <end position="169"/>
    </location>
</feature>
<keyword evidence="6 8" id="KW-1133">Transmembrane helix</keyword>
<evidence type="ECO:0000313" key="11">
    <source>
        <dbReference type="Proteomes" id="UP000244193"/>
    </source>
</evidence>
<dbReference type="KEGG" id="fmg:HYN48_10790"/>
<dbReference type="UniPathway" id="UPA00079">
    <property type="reaction ID" value="UER00168"/>
</dbReference>
<feature type="transmembrane region" description="Helical" evidence="8">
    <location>
        <begin position="116"/>
        <end position="137"/>
    </location>
</feature>
<comment type="subcellular location">
    <subcellularLocation>
        <location evidence="8">Cell membrane</location>
        <topology evidence="8">Multi-pass membrane protein</topology>
    </subcellularLocation>
    <subcellularLocation>
        <location evidence="1">Membrane</location>
        <topology evidence="1">Multi-pass membrane protein</topology>
    </subcellularLocation>
</comment>
<feature type="transmembrane region" description="Helical" evidence="8">
    <location>
        <begin position="90"/>
        <end position="110"/>
    </location>
</feature>
<comment type="catalytic activity">
    <reaction evidence="8">
        <text>an all-trans-polyprenyl diphosphate + 1,4-dihydroxy-2-naphthoate + H(+) = a 2-demethylmenaquinol + CO2 + diphosphate</text>
        <dbReference type="Rhea" id="RHEA:26478"/>
        <dbReference type="Rhea" id="RHEA-COMP:9563"/>
        <dbReference type="Rhea" id="RHEA-COMP:9564"/>
        <dbReference type="ChEBI" id="CHEBI:11173"/>
        <dbReference type="ChEBI" id="CHEBI:15378"/>
        <dbReference type="ChEBI" id="CHEBI:16526"/>
        <dbReference type="ChEBI" id="CHEBI:33019"/>
        <dbReference type="ChEBI" id="CHEBI:55437"/>
        <dbReference type="ChEBI" id="CHEBI:58914"/>
        <dbReference type="EC" id="2.5.1.74"/>
    </reaction>
</comment>
<dbReference type="GO" id="GO:0009234">
    <property type="term" value="P:menaquinone biosynthetic process"/>
    <property type="evidence" value="ECO:0007669"/>
    <property type="project" value="UniProtKB-UniRule"/>
</dbReference>
<evidence type="ECO:0000256" key="2">
    <source>
        <dbReference type="ARBA" id="ARBA00022428"/>
    </source>
</evidence>
<gene>
    <name evidence="8 10" type="primary">menA</name>
    <name evidence="10" type="ORF">HYN48_10790</name>
</gene>
<keyword evidence="5 8" id="KW-0812">Transmembrane</keyword>
<keyword evidence="7 8" id="KW-0472">Membrane</keyword>
<dbReference type="AlphaFoldDB" id="A0A2S0RF20"/>
<keyword evidence="11" id="KW-1185">Reference proteome</keyword>
<dbReference type="EC" id="2.5.1.74" evidence="8 9"/>
<dbReference type="HAMAP" id="MF_01937">
    <property type="entry name" value="MenA_1"/>
    <property type="match status" value="1"/>
</dbReference>
<dbReference type="PIRSF" id="PIRSF005355">
    <property type="entry name" value="UBIAD1"/>
    <property type="match status" value="1"/>
</dbReference>
<feature type="transmembrane region" description="Helical" evidence="8">
    <location>
        <begin position="256"/>
        <end position="274"/>
    </location>
</feature>
<dbReference type="EMBL" id="CP028811">
    <property type="protein sequence ID" value="AWA30537.1"/>
    <property type="molecule type" value="Genomic_DNA"/>
</dbReference>
<evidence type="ECO:0000256" key="6">
    <source>
        <dbReference type="ARBA" id="ARBA00022989"/>
    </source>
</evidence>
<proteinExistence type="inferred from homology"/>
<feature type="transmembrane region" description="Helical" evidence="8">
    <location>
        <begin position="221"/>
        <end position="244"/>
    </location>
</feature>
<dbReference type="PANTHER" id="PTHR13929">
    <property type="entry name" value="1,4-DIHYDROXY-2-NAPHTHOATE OCTAPRENYLTRANSFERASE"/>
    <property type="match status" value="1"/>
</dbReference>
<dbReference type="InterPro" id="IPR004657">
    <property type="entry name" value="MenA"/>
</dbReference>
<comment type="function">
    <text evidence="8">Conversion of 1,4-dihydroxy-2-naphthoate (DHNA) to demethylmenaquinone (DMK).</text>
</comment>
<organism evidence="10 11">
    <name type="scientific">Flavobacterium magnum</name>
    <dbReference type="NCBI Taxonomy" id="2162713"/>
    <lineage>
        <taxon>Bacteria</taxon>
        <taxon>Pseudomonadati</taxon>
        <taxon>Bacteroidota</taxon>
        <taxon>Flavobacteriia</taxon>
        <taxon>Flavobacteriales</taxon>
        <taxon>Flavobacteriaceae</taxon>
        <taxon>Flavobacterium</taxon>
    </lineage>
</organism>
<comment type="similarity">
    <text evidence="8">Belongs to the MenA family. Type 1 subfamily.</text>
</comment>
<name>A0A2S0RF20_9FLAO</name>
<protein>
    <recommendedName>
        <fullName evidence="8 9">1,4-dihydroxy-2-naphthoate octaprenyltransferase</fullName>
        <shortName evidence="8">DHNA-octaprenyltransferase</shortName>
        <ecNumber evidence="8 9">2.5.1.74</ecNumber>
    </recommendedName>
</protein>
<dbReference type="GO" id="GO:0005886">
    <property type="term" value="C:plasma membrane"/>
    <property type="evidence" value="ECO:0007669"/>
    <property type="project" value="UniProtKB-SubCell"/>
</dbReference>
<dbReference type="OrthoDB" id="9767568at2"/>
<accession>A0A2S0RF20</accession>
<comment type="pathway">
    <text evidence="8">Quinol/quinone metabolism; menaquinone biosynthesis; menaquinol from 1,4-dihydroxy-2-naphthoate: step 1/2.</text>
</comment>
<dbReference type="GO" id="GO:0046428">
    <property type="term" value="F:1,4-dihydroxy-2-naphthoate polyprenyltransferase activity"/>
    <property type="evidence" value="ECO:0007669"/>
    <property type="project" value="UniProtKB-UniRule"/>
</dbReference>
<evidence type="ECO:0000256" key="9">
    <source>
        <dbReference type="NCBIfam" id="TIGR00751"/>
    </source>
</evidence>
<dbReference type="RefSeq" id="WP_108371588.1">
    <property type="nucleotide sequence ID" value="NZ_CP028811.1"/>
</dbReference>
<reference evidence="10 11" key="1">
    <citation type="submission" date="2018-04" db="EMBL/GenBank/DDBJ databases">
        <title>Genome sequencing of Flavobacterium sp. HYN0048.</title>
        <authorList>
            <person name="Yi H."/>
            <person name="Baek C."/>
        </authorList>
    </citation>
    <scope>NUCLEOTIDE SEQUENCE [LARGE SCALE GENOMIC DNA]</scope>
    <source>
        <strain evidence="10 11">HYN0048</strain>
    </source>
</reference>
<dbReference type="InterPro" id="IPR000537">
    <property type="entry name" value="UbiA_prenyltransferase"/>
</dbReference>
<keyword evidence="4 8" id="KW-0808">Transferase</keyword>
<evidence type="ECO:0000313" key="10">
    <source>
        <dbReference type="EMBL" id="AWA30537.1"/>
    </source>
</evidence>
<evidence type="ECO:0000256" key="4">
    <source>
        <dbReference type="ARBA" id="ARBA00022679"/>
    </source>
</evidence>
<dbReference type="InterPro" id="IPR026046">
    <property type="entry name" value="UBIAD1"/>
</dbReference>
<feature type="transmembrane region" description="Helical" evidence="8">
    <location>
        <begin position="12"/>
        <end position="29"/>
    </location>
</feature>
<dbReference type="Proteomes" id="UP000244193">
    <property type="component" value="Chromosome"/>
</dbReference>
<dbReference type="Gene3D" id="1.10.357.140">
    <property type="entry name" value="UbiA prenyltransferase"/>
    <property type="match status" value="1"/>
</dbReference>